<dbReference type="Gene3D" id="3.40.50.720">
    <property type="entry name" value="NAD(P)-binding Rossmann-like Domain"/>
    <property type="match status" value="1"/>
</dbReference>
<keyword evidence="4" id="KW-1185">Reference proteome</keyword>
<feature type="domain" description="XdhC- CoxI" evidence="1">
    <location>
        <begin position="11"/>
        <end position="76"/>
    </location>
</feature>
<dbReference type="Pfam" id="PF02625">
    <property type="entry name" value="XdhC_CoxI"/>
    <property type="match status" value="1"/>
</dbReference>
<name>A0ABY9IJP9_9ACTN</name>
<protein>
    <submittedName>
        <fullName evidence="3">XdhC family protein</fullName>
    </submittedName>
</protein>
<accession>A0ABY9IJP9</accession>
<dbReference type="InterPro" id="IPR052698">
    <property type="entry name" value="MoCofactor_Util/Proc"/>
</dbReference>
<dbReference type="RefSeq" id="WP_306084086.1">
    <property type="nucleotide sequence ID" value="NZ_CP120988.1"/>
</dbReference>
<sequence length="408" mass="41267">MRHVIDQAAAWQRSGTRFVMATVVRTWGSSPHGPGASMLVSEGGRVVGSVSGGCVEAEVCALAEDVLAGAAPVLARWGIGDEDAFAVGLTCGGTIEVLIREMGAQVPLGRLAADVAAGVPVALVTPVDGGGCLVVGGGTVSGSLGDPRTDRAAGLAAEGMLGRGADGLVAGGGDAADGLVTRGNEAADGLVDGGDDDADGMVGSGGDTADGLVSSGNDADGGAVCAPGRELLVQSFGSRPRLLIFGAAEFARPLADMGAALGYRVTVCDARPAFATAERFPRADEVVVERPDRWFRAHEDRIDATTAVCVLSHDTRFDVPVLTLALRSAAGYVGAMGSRRTHEDRMERLRTAGATEAETARLRSPIGLDLGGRGPEEAALSILAEIVAVRQGGTALPLTVRTGPVHTG</sequence>
<evidence type="ECO:0000313" key="3">
    <source>
        <dbReference type="EMBL" id="WLQ54659.1"/>
    </source>
</evidence>
<evidence type="ECO:0000259" key="2">
    <source>
        <dbReference type="Pfam" id="PF13478"/>
    </source>
</evidence>
<dbReference type="Proteomes" id="UP001235744">
    <property type="component" value="Chromosome"/>
</dbReference>
<dbReference type="InterPro" id="IPR003777">
    <property type="entry name" value="XdhC_CoxI"/>
</dbReference>
<dbReference type="PANTHER" id="PTHR30388:SF4">
    <property type="entry name" value="MOLYBDENUM COFACTOR INSERTION CHAPERONE PAOD"/>
    <property type="match status" value="1"/>
</dbReference>
<proteinExistence type="predicted"/>
<dbReference type="PANTHER" id="PTHR30388">
    <property type="entry name" value="ALDEHYDE OXIDOREDUCTASE MOLYBDENUM COFACTOR ASSEMBLY PROTEIN"/>
    <property type="match status" value="1"/>
</dbReference>
<reference evidence="3 4" key="1">
    <citation type="submission" date="2023-03" db="EMBL/GenBank/DDBJ databases">
        <title>Isolation and description of six Streptomyces strains from soil environments, able to metabolize different microbial glucans.</title>
        <authorList>
            <person name="Widen T."/>
            <person name="Larsbrink J."/>
        </authorList>
    </citation>
    <scope>NUCLEOTIDE SEQUENCE [LARGE SCALE GENOMIC DNA]</scope>
    <source>
        <strain evidence="3 4">Alt2</strain>
    </source>
</reference>
<dbReference type="EMBL" id="CP120988">
    <property type="protein sequence ID" value="WLQ54659.1"/>
    <property type="molecule type" value="Genomic_DNA"/>
</dbReference>
<evidence type="ECO:0000259" key="1">
    <source>
        <dbReference type="Pfam" id="PF02625"/>
    </source>
</evidence>
<dbReference type="InterPro" id="IPR027051">
    <property type="entry name" value="XdhC_Rossmann_dom"/>
</dbReference>
<gene>
    <name evidence="3" type="ORF">P8A19_04030</name>
</gene>
<evidence type="ECO:0000313" key="4">
    <source>
        <dbReference type="Proteomes" id="UP001235744"/>
    </source>
</evidence>
<feature type="domain" description="XdhC Rossmann" evidence="2">
    <location>
        <begin position="242"/>
        <end position="386"/>
    </location>
</feature>
<dbReference type="Pfam" id="PF13478">
    <property type="entry name" value="XdhC_C"/>
    <property type="match status" value="1"/>
</dbReference>
<organism evidence="3 4">
    <name type="scientific">Streptomyces poriferorum</name>
    <dbReference type="NCBI Taxonomy" id="2798799"/>
    <lineage>
        <taxon>Bacteria</taxon>
        <taxon>Bacillati</taxon>
        <taxon>Actinomycetota</taxon>
        <taxon>Actinomycetes</taxon>
        <taxon>Kitasatosporales</taxon>
        <taxon>Streptomycetaceae</taxon>
        <taxon>Streptomyces</taxon>
    </lineage>
</organism>